<evidence type="ECO:0000256" key="1">
    <source>
        <dbReference type="ARBA" id="ARBA00004651"/>
    </source>
</evidence>
<evidence type="ECO:0000256" key="8">
    <source>
        <dbReference type="SAM" id="Phobius"/>
    </source>
</evidence>
<keyword evidence="3" id="KW-1003">Cell membrane</keyword>
<proteinExistence type="predicted"/>
<dbReference type="PROSITE" id="PS50850">
    <property type="entry name" value="MFS"/>
    <property type="match status" value="1"/>
</dbReference>
<keyword evidence="4 8" id="KW-0812">Transmembrane</keyword>
<organism evidence="10 11">
    <name type="scientific">Phycicoccus flavus</name>
    <dbReference type="NCBI Taxonomy" id="2502783"/>
    <lineage>
        <taxon>Bacteria</taxon>
        <taxon>Bacillati</taxon>
        <taxon>Actinomycetota</taxon>
        <taxon>Actinomycetes</taxon>
        <taxon>Micrococcales</taxon>
        <taxon>Intrasporangiaceae</taxon>
        <taxon>Phycicoccus</taxon>
    </lineage>
</organism>
<comment type="subcellular location">
    <subcellularLocation>
        <location evidence="1">Cell membrane</location>
        <topology evidence="1">Multi-pass membrane protein</topology>
    </subcellularLocation>
</comment>
<feature type="transmembrane region" description="Helical" evidence="8">
    <location>
        <begin position="368"/>
        <end position="389"/>
    </location>
</feature>
<dbReference type="PANTHER" id="PTHR23517">
    <property type="entry name" value="RESISTANCE PROTEIN MDTM, PUTATIVE-RELATED-RELATED"/>
    <property type="match status" value="1"/>
</dbReference>
<dbReference type="Proteomes" id="UP000287866">
    <property type="component" value="Unassembled WGS sequence"/>
</dbReference>
<dbReference type="CDD" id="cd06174">
    <property type="entry name" value="MFS"/>
    <property type="match status" value="1"/>
</dbReference>
<dbReference type="GO" id="GO:0005886">
    <property type="term" value="C:plasma membrane"/>
    <property type="evidence" value="ECO:0007669"/>
    <property type="project" value="UniProtKB-SubCell"/>
</dbReference>
<feature type="transmembrane region" description="Helical" evidence="8">
    <location>
        <begin position="165"/>
        <end position="184"/>
    </location>
</feature>
<keyword evidence="5 8" id="KW-1133">Transmembrane helix</keyword>
<accession>A0A8T6R3H8</accession>
<keyword evidence="6 8" id="KW-0472">Membrane</keyword>
<dbReference type="InterPro" id="IPR020846">
    <property type="entry name" value="MFS_dom"/>
</dbReference>
<evidence type="ECO:0000313" key="11">
    <source>
        <dbReference type="Proteomes" id="UP000287866"/>
    </source>
</evidence>
<comment type="caution">
    <text evidence="10">The sequence shown here is derived from an EMBL/GenBank/DDBJ whole genome shotgun (WGS) entry which is preliminary data.</text>
</comment>
<evidence type="ECO:0000256" key="3">
    <source>
        <dbReference type="ARBA" id="ARBA00022475"/>
    </source>
</evidence>
<name>A0A8T6R3H8_9MICO</name>
<dbReference type="Gene3D" id="1.20.1250.20">
    <property type="entry name" value="MFS general substrate transporter like domains"/>
    <property type="match status" value="1"/>
</dbReference>
<evidence type="ECO:0000256" key="2">
    <source>
        <dbReference type="ARBA" id="ARBA00022448"/>
    </source>
</evidence>
<dbReference type="PROSITE" id="PS00216">
    <property type="entry name" value="SUGAR_TRANSPORT_1"/>
    <property type="match status" value="1"/>
</dbReference>
<keyword evidence="11" id="KW-1185">Reference proteome</keyword>
<dbReference type="InterPro" id="IPR036259">
    <property type="entry name" value="MFS_trans_sf"/>
</dbReference>
<feature type="transmembrane region" description="Helical" evidence="8">
    <location>
        <begin position="274"/>
        <end position="296"/>
    </location>
</feature>
<evidence type="ECO:0000313" key="10">
    <source>
        <dbReference type="EMBL" id="NHA68958.1"/>
    </source>
</evidence>
<feature type="region of interest" description="Disordered" evidence="7">
    <location>
        <begin position="394"/>
        <end position="427"/>
    </location>
</feature>
<feature type="transmembrane region" description="Helical" evidence="8">
    <location>
        <begin position="42"/>
        <end position="64"/>
    </location>
</feature>
<evidence type="ECO:0000256" key="6">
    <source>
        <dbReference type="ARBA" id="ARBA00023136"/>
    </source>
</evidence>
<gene>
    <name evidence="10" type="ORF">EPD83_012990</name>
</gene>
<dbReference type="AlphaFoldDB" id="A0A8T6R3H8"/>
<feature type="transmembrane region" description="Helical" evidence="8">
    <location>
        <begin position="76"/>
        <end position="95"/>
    </location>
</feature>
<feature type="transmembrane region" description="Helical" evidence="8">
    <location>
        <begin position="302"/>
        <end position="324"/>
    </location>
</feature>
<dbReference type="EMBL" id="SAYU02000042">
    <property type="protein sequence ID" value="NHA68958.1"/>
    <property type="molecule type" value="Genomic_DNA"/>
</dbReference>
<feature type="transmembrane region" description="Helical" evidence="8">
    <location>
        <begin position="247"/>
        <end position="267"/>
    </location>
</feature>
<protein>
    <submittedName>
        <fullName evidence="10">MFS transporter</fullName>
    </submittedName>
</protein>
<dbReference type="GO" id="GO:0022857">
    <property type="term" value="F:transmembrane transporter activity"/>
    <property type="evidence" value="ECO:0007669"/>
    <property type="project" value="InterPro"/>
</dbReference>
<evidence type="ECO:0000256" key="7">
    <source>
        <dbReference type="SAM" id="MobiDB-lite"/>
    </source>
</evidence>
<feature type="transmembrane region" description="Helical" evidence="8">
    <location>
        <begin position="135"/>
        <end position="159"/>
    </location>
</feature>
<feature type="transmembrane region" description="Helical" evidence="8">
    <location>
        <begin position="218"/>
        <end position="241"/>
    </location>
</feature>
<dbReference type="InterPro" id="IPR011701">
    <property type="entry name" value="MFS"/>
</dbReference>
<dbReference type="InterPro" id="IPR050171">
    <property type="entry name" value="MFS_Transporters"/>
</dbReference>
<dbReference type="SUPFAM" id="SSF103473">
    <property type="entry name" value="MFS general substrate transporter"/>
    <property type="match status" value="1"/>
</dbReference>
<evidence type="ECO:0000256" key="5">
    <source>
        <dbReference type="ARBA" id="ARBA00022989"/>
    </source>
</evidence>
<reference evidence="10" key="1">
    <citation type="submission" date="2020-03" db="EMBL/GenBank/DDBJ databases">
        <title>Phycicoccus flavus sp. nov., a novel endophytic actinobacterium isolated from branch of Kandelia candel.</title>
        <authorList>
            <person name="Tuo L."/>
        </authorList>
    </citation>
    <scope>NUCLEOTIDE SEQUENCE</scope>
    <source>
        <strain evidence="10">CMS6Z-2</strain>
    </source>
</reference>
<dbReference type="Pfam" id="PF07690">
    <property type="entry name" value="MFS_1"/>
    <property type="match status" value="1"/>
</dbReference>
<evidence type="ECO:0000259" key="9">
    <source>
        <dbReference type="PROSITE" id="PS50850"/>
    </source>
</evidence>
<feature type="domain" description="Major facilitator superfamily (MFS) profile" evidence="9">
    <location>
        <begin position="1"/>
        <end position="394"/>
    </location>
</feature>
<sequence length="427" mass="42437">MSSSLARPAAFGVVGATVATFLAASSAPSPLYPAYEQAFGFGPTTLTVVFAVYVLALLAALLVVGRLSDHVGRRPVLAAALALELASLVVFLAASDAGWLVAARVVQGLATGGAIGVLGAYLLDLQPEGTQRGALVNSVAPMAGLAVGGVLAGVLSQYGPAPLRLVYAVLGVAVVVLLVLVRFLPETSATRPGALASMRPEIAVPARARRTFLASTPVFLSTWSLGGLMLSVSGSVLATQLGETNHAVSGVVIALFTGAGATAALLGRDRSSALLARGGLGALVVGVAAFVLALVLSSLALLVVAVVVAGTGFGAAFLGALRSLTSLARPHERSGLMSAVFTVSYLAFSVPALAAGVLTRVVGLHATALGYATVVGVLAATALGADLLVRPPAPADDAVPEDEAVAADGPAETAGSPEQARPCTQTA</sequence>
<evidence type="ECO:0000256" key="4">
    <source>
        <dbReference type="ARBA" id="ARBA00022692"/>
    </source>
</evidence>
<dbReference type="InterPro" id="IPR005829">
    <property type="entry name" value="Sugar_transporter_CS"/>
</dbReference>
<keyword evidence="2" id="KW-0813">Transport</keyword>
<feature type="transmembrane region" description="Helical" evidence="8">
    <location>
        <begin position="101"/>
        <end position="123"/>
    </location>
</feature>
<feature type="transmembrane region" description="Helical" evidence="8">
    <location>
        <begin position="336"/>
        <end position="362"/>
    </location>
</feature>